<dbReference type="SUPFAM" id="SSF53720">
    <property type="entry name" value="ALDH-like"/>
    <property type="match status" value="1"/>
</dbReference>
<dbReference type="GO" id="GO:0004399">
    <property type="term" value="F:histidinol dehydrogenase activity"/>
    <property type="evidence" value="ECO:0007669"/>
    <property type="project" value="UniProtKB-UniRule"/>
</dbReference>
<keyword evidence="7" id="KW-0028">Amino-acid biosynthesis</keyword>
<comment type="cofactor">
    <cofactor evidence="1">
        <name>Zn(2+)</name>
        <dbReference type="ChEBI" id="CHEBI:29105"/>
    </cofactor>
</comment>
<evidence type="ECO:0000256" key="5">
    <source>
        <dbReference type="ARBA" id="ARBA00022833"/>
    </source>
</evidence>
<evidence type="ECO:0000313" key="12">
    <source>
        <dbReference type="Proteomes" id="UP001147733"/>
    </source>
</evidence>
<keyword evidence="12" id="KW-1185">Reference proteome</keyword>
<dbReference type="FunFam" id="3.40.50.1980:FF:000001">
    <property type="entry name" value="Histidinol dehydrogenase"/>
    <property type="match status" value="1"/>
</dbReference>
<dbReference type="GO" id="GO:0005829">
    <property type="term" value="C:cytosol"/>
    <property type="evidence" value="ECO:0007669"/>
    <property type="project" value="TreeGrafter"/>
</dbReference>
<keyword evidence="7 9" id="KW-0520">NAD</keyword>
<protein>
    <recommendedName>
        <fullName evidence="7">Histidinol dehydrogenase</fullName>
        <shortName evidence="7">HDH</shortName>
        <ecNumber evidence="7">1.1.1.23</ecNumber>
    </recommendedName>
</protein>
<dbReference type="Gene3D" id="1.20.5.1300">
    <property type="match status" value="1"/>
</dbReference>
<dbReference type="GO" id="GO:0000105">
    <property type="term" value="P:L-histidine biosynthetic process"/>
    <property type="evidence" value="ECO:0007669"/>
    <property type="project" value="UniProtKB-UniRule"/>
</dbReference>
<organism evidence="11 12">
    <name type="scientific">Penicillium citrinum</name>
    <dbReference type="NCBI Taxonomy" id="5077"/>
    <lineage>
        <taxon>Eukaryota</taxon>
        <taxon>Fungi</taxon>
        <taxon>Dikarya</taxon>
        <taxon>Ascomycota</taxon>
        <taxon>Pezizomycotina</taxon>
        <taxon>Eurotiomycetes</taxon>
        <taxon>Eurotiomycetidae</taxon>
        <taxon>Eurotiales</taxon>
        <taxon>Aspergillaceae</taxon>
        <taxon>Penicillium</taxon>
    </lineage>
</organism>
<proteinExistence type="inferred from homology"/>
<evidence type="ECO:0000256" key="6">
    <source>
        <dbReference type="ARBA" id="ARBA00023002"/>
    </source>
</evidence>
<dbReference type="PANTHER" id="PTHR21256">
    <property type="entry name" value="HISTIDINOL DEHYDROGENASE HDH"/>
    <property type="match status" value="1"/>
</dbReference>
<keyword evidence="7" id="KW-0368">Histidine biosynthesis</keyword>
<accession>A0A9W9TFM9</accession>
<dbReference type="FunFam" id="3.40.50.1980:FF:000026">
    <property type="entry name" value="Histidinol dehydrogenase"/>
    <property type="match status" value="1"/>
</dbReference>
<evidence type="ECO:0000256" key="9">
    <source>
        <dbReference type="PIRSR" id="PIRSR000099-2"/>
    </source>
</evidence>
<dbReference type="GO" id="GO:0046872">
    <property type="term" value="F:metal ion binding"/>
    <property type="evidence" value="ECO:0007669"/>
    <property type="project" value="UniProtKB-KW"/>
</dbReference>
<evidence type="ECO:0000256" key="2">
    <source>
        <dbReference type="ARBA" id="ARBA00004940"/>
    </source>
</evidence>
<dbReference type="Pfam" id="PF00815">
    <property type="entry name" value="Histidinol_dh"/>
    <property type="match status" value="1"/>
</dbReference>
<comment type="similarity">
    <text evidence="3 7 10">Belongs to the histidinol dehydrogenase family.</text>
</comment>
<evidence type="ECO:0000256" key="7">
    <source>
        <dbReference type="PIRNR" id="PIRNR000099"/>
    </source>
</evidence>
<dbReference type="GeneID" id="81387583"/>
<evidence type="ECO:0000256" key="1">
    <source>
        <dbReference type="ARBA" id="ARBA00001947"/>
    </source>
</evidence>
<name>A0A9W9TFM9_PENCI</name>
<dbReference type="RefSeq" id="XP_056495547.1">
    <property type="nucleotide sequence ID" value="XM_056648416.1"/>
</dbReference>
<sequence length="437" mass="47640">MVIKLKESNPSNAGPASTIDTPAIVRGVIDDIRANGDAAVRKYSEKFDKWSPASFKLSPEEIQQIIASVPKQIIDDIKEVQENVRTFAKAQKETLKDVEVEIRPGVHLGHKNIPINSVGAYIPGGRYPLLASAHMTILTAKVAGCPHVTACTPPIAGKIPVNTVAAMHLAGADEIYILGGVQAVAAMAIGTPTMKKVNFIAGPGNAFVAETKRQLFGEEIGIDLPAGPTEILIVADEHADPFTVATDLLSQAEHGPDSPAVLITNSKTVGEKTIKEVERLLKILPTADIAGVSWARLGEVNVVKDLDEAYKLADEYAYEHVQILTQNPREALTKMSNYGALFLGEKDVCLIRRQMYRNKPRPSNSRSSPIYWWILISAVWVGKFLRTVTYQEVTDPKESGKLGRLCGRAARAENFEGHARSGDVRAQKYLGDSFEWI</sequence>
<comment type="function">
    <text evidence="7">Catalyzes the sequential NAD-dependent oxidations of L-histidinol to L-histidinaldehyde and then to L-histidine.</text>
</comment>
<reference evidence="11" key="2">
    <citation type="journal article" date="2023" name="IMA Fungus">
        <title>Comparative genomic study of the Penicillium genus elucidates a diverse pangenome and 15 lateral gene transfer events.</title>
        <authorList>
            <person name="Petersen C."/>
            <person name="Sorensen T."/>
            <person name="Nielsen M.R."/>
            <person name="Sondergaard T.E."/>
            <person name="Sorensen J.L."/>
            <person name="Fitzpatrick D.A."/>
            <person name="Frisvad J.C."/>
            <person name="Nielsen K.L."/>
        </authorList>
    </citation>
    <scope>NUCLEOTIDE SEQUENCE</scope>
    <source>
        <strain evidence="11">IBT 23319</strain>
    </source>
</reference>
<dbReference type="Gene3D" id="3.40.50.1980">
    <property type="entry name" value="Nitrogenase molybdenum iron protein domain"/>
    <property type="match status" value="2"/>
</dbReference>
<dbReference type="CDD" id="cd06572">
    <property type="entry name" value="Histidinol_dh"/>
    <property type="match status" value="1"/>
</dbReference>
<dbReference type="OrthoDB" id="1703565at2759"/>
<evidence type="ECO:0000256" key="10">
    <source>
        <dbReference type="RuleBase" id="RU004175"/>
    </source>
</evidence>
<dbReference type="InterPro" id="IPR001692">
    <property type="entry name" value="Histidinol_DH_CS"/>
</dbReference>
<comment type="caution">
    <text evidence="11">The sequence shown here is derived from an EMBL/GenBank/DDBJ whole genome shotgun (WGS) entry which is preliminary data.</text>
</comment>
<comment type="pathway">
    <text evidence="2 7">Amino-acid biosynthesis; L-histidine biosynthesis; L-histidine from 5-phospho-alpha-D-ribose 1-diphosphate: step 9/9.</text>
</comment>
<keyword evidence="4" id="KW-0479">Metal-binding</keyword>
<keyword evidence="5" id="KW-0862">Zinc</keyword>
<comment type="catalytic activity">
    <reaction evidence="7">
        <text>L-histidinol + 2 NAD(+) + H2O = L-histidine + 2 NADH + 3 H(+)</text>
        <dbReference type="Rhea" id="RHEA:20641"/>
        <dbReference type="ChEBI" id="CHEBI:15377"/>
        <dbReference type="ChEBI" id="CHEBI:15378"/>
        <dbReference type="ChEBI" id="CHEBI:57540"/>
        <dbReference type="ChEBI" id="CHEBI:57595"/>
        <dbReference type="ChEBI" id="CHEBI:57699"/>
        <dbReference type="ChEBI" id="CHEBI:57945"/>
        <dbReference type="EC" id="1.1.1.23"/>
    </reaction>
</comment>
<dbReference type="PRINTS" id="PR00083">
    <property type="entry name" value="HOLDHDRGNASE"/>
</dbReference>
<dbReference type="InterPro" id="IPR016161">
    <property type="entry name" value="Ald_DH/histidinol_DH"/>
</dbReference>
<feature type="binding site" evidence="9">
    <location>
        <position position="205"/>
    </location>
    <ligand>
        <name>NAD(+)</name>
        <dbReference type="ChEBI" id="CHEBI:57540"/>
    </ligand>
</feature>
<dbReference type="EMBL" id="JAPQKT010000009">
    <property type="protein sequence ID" value="KAJ5220624.1"/>
    <property type="molecule type" value="Genomic_DNA"/>
</dbReference>
<feature type="active site" description="Proton acceptor" evidence="8">
    <location>
        <position position="320"/>
    </location>
</feature>
<dbReference type="InterPro" id="IPR022695">
    <property type="entry name" value="Histidinol_DH_monofunct"/>
</dbReference>
<dbReference type="PIRSF" id="PIRSF000099">
    <property type="entry name" value="Histidinol_dh"/>
    <property type="match status" value="1"/>
</dbReference>
<dbReference type="NCBIfam" id="TIGR00069">
    <property type="entry name" value="hisD"/>
    <property type="match status" value="1"/>
</dbReference>
<gene>
    <name evidence="11" type="ORF">N7469_009511</name>
</gene>
<feature type="active site" description="Proton acceptor" evidence="8">
    <location>
        <position position="319"/>
    </location>
</feature>
<dbReference type="GO" id="GO:0051287">
    <property type="term" value="F:NAD binding"/>
    <property type="evidence" value="ECO:0007669"/>
    <property type="project" value="InterPro"/>
</dbReference>
<dbReference type="PROSITE" id="PS00611">
    <property type="entry name" value="HISOL_DEHYDROGENASE"/>
    <property type="match status" value="1"/>
</dbReference>
<keyword evidence="6 7" id="KW-0560">Oxidoreductase</keyword>
<evidence type="ECO:0000256" key="8">
    <source>
        <dbReference type="PIRSR" id="PIRSR000099-1"/>
    </source>
</evidence>
<evidence type="ECO:0000313" key="11">
    <source>
        <dbReference type="EMBL" id="KAJ5220624.1"/>
    </source>
</evidence>
<dbReference type="EC" id="1.1.1.23" evidence="7"/>
<dbReference type="Proteomes" id="UP001147733">
    <property type="component" value="Unassembled WGS sequence"/>
</dbReference>
<dbReference type="AlphaFoldDB" id="A0A9W9TFM9"/>
<dbReference type="PANTHER" id="PTHR21256:SF14">
    <property type="entry name" value="HISTIDINOL DEHYDROGENASE"/>
    <property type="match status" value="1"/>
</dbReference>
<reference evidence="11" key="1">
    <citation type="submission" date="2022-11" db="EMBL/GenBank/DDBJ databases">
        <authorList>
            <person name="Petersen C."/>
        </authorList>
    </citation>
    <scope>NUCLEOTIDE SEQUENCE</scope>
    <source>
        <strain evidence="11">IBT 23319</strain>
    </source>
</reference>
<evidence type="ECO:0000256" key="4">
    <source>
        <dbReference type="ARBA" id="ARBA00022723"/>
    </source>
</evidence>
<evidence type="ECO:0000256" key="3">
    <source>
        <dbReference type="ARBA" id="ARBA00010178"/>
    </source>
</evidence>
<dbReference type="InterPro" id="IPR012131">
    <property type="entry name" value="Hstdl_DH"/>
</dbReference>
<feature type="binding site" evidence="9">
    <location>
        <position position="182"/>
    </location>
    <ligand>
        <name>NAD(+)</name>
        <dbReference type="ChEBI" id="CHEBI:57540"/>
    </ligand>
</feature>
<feature type="binding site" evidence="9">
    <location>
        <position position="121"/>
    </location>
    <ligand>
        <name>NAD(+)</name>
        <dbReference type="ChEBI" id="CHEBI:57540"/>
    </ligand>
</feature>